<feature type="region of interest" description="Disordered" evidence="7">
    <location>
        <begin position="444"/>
        <end position="558"/>
    </location>
</feature>
<dbReference type="PROSITE" id="PS50102">
    <property type="entry name" value="RRM"/>
    <property type="match status" value="1"/>
</dbReference>
<feature type="region of interest" description="Disordered" evidence="7">
    <location>
        <begin position="194"/>
        <end position="219"/>
    </location>
</feature>
<dbReference type="InterPro" id="IPR034769">
    <property type="entry name" value="CPSF6_RRM"/>
</dbReference>
<name>A0A0V0JB40_SCHSO</name>
<sequence length="558" mass="59743">HLELFVLISLLAGMAADNGTEIDLYDNIEEDFVQDSSELTELYDDVIAPPSSETTSHNETKPNLATPHASHTGRRIATYVGNLTWWTTDVDLYTAFNSLGITDILEIKFHENRQNGQSKGFCVIVFGSEQSVRTAMEKLSKIEINGQTPVITYCTKHNLSLFEKAAGGEGSLPSTSGARDHGASSTGLLGVASSSGTSLSGSRNAGVSNNGRLPPPLMGTPALPASLGFSMRGNTSLMGRASVPSTRQSTAALPLGLSAIPPTFQSLLMSNPLGILPSGLQQNQGSGLIPPAFGLGGGAVTSLAGANAHINPNFFHQGASSNAGQAGTAGHVGLPNPLLQAPQLGTSALRPQLDQFGRPLVHTYTPSQSGKLNDSEFEDILQRNKTVSSSAINRAVQDAASGDYASAIETLVTAISLIKQSKIANDDRCKILINSLQDTLHGIESKSYGSKSNSSRRRRRSYSDSGSECNDSYAGNSAGGGGSSSRRRGERDRNRRSRSRDRHRNEDRHRRSRDRDHDSRSSRDYYSQSGMNSLTTSVSPPRTGSISSDRYRENRYRQ</sequence>
<evidence type="ECO:0000313" key="10">
    <source>
        <dbReference type="EMBL" id="JAP62882.1"/>
    </source>
</evidence>
<feature type="compositionally biased region" description="Polar residues" evidence="7">
    <location>
        <begin position="528"/>
        <end position="548"/>
    </location>
</feature>
<dbReference type="Pfam" id="PF00076">
    <property type="entry name" value="RRM_1"/>
    <property type="match status" value="1"/>
</dbReference>
<dbReference type="InterPro" id="IPR034772">
    <property type="entry name" value="CPSF6/7"/>
</dbReference>
<comment type="subcellular location">
    <subcellularLocation>
        <location evidence="1">Nucleus</location>
    </subcellularLocation>
</comment>
<dbReference type="Gene3D" id="3.30.70.330">
    <property type="match status" value="1"/>
</dbReference>
<evidence type="ECO:0000259" key="9">
    <source>
        <dbReference type="PROSITE" id="PS50102"/>
    </source>
</evidence>
<keyword evidence="8" id="KW-0732">Signal</keyword>
<dbReference type="EMBL" id="GEEE01005700">
    <property type="protein sequence ID" value="JAP57525.1"/>
    <property type="molecule type" value="Transcribed_RNA"/>
</dbReference>
<keyword evidence="6" id="KW-0694">RNA-binding</keyword>
<feature type="compositionally biased region" description="Low complexity" evidence="7">
    <location>
        <begin position="463"/>
        <end position="476"/>
    </location>
</feature>
<evidence type="ECO:0000256" key="3">
    <source>
        <dbReference type="ARBA" id="ARBA00016259"/>
    </source>
</evidence>
<protein>
    <recommendedName>
        <fullName evidence="3">Cleavage and polyadenylation specificity factor subunit 6</fullName>
    </recommendedName>
</protein>
<feature type="signal peptide" evidence="8">
    <location>
        <begin position="1"/>
        <end position="16"/>
    </location>
</feature>
<feature type="compositionally biased region" description="Basic and acidic residues" evidence="7">
    <location>
        <begin position="549"/>
        <end position="558"/>
    </location>
</feature>
<reference evidence="10" key="1">
    <citation type="submission" date="2016-01" db="EMBL/GenBank/DDBJ databases">
        <title>Reference transcriptome for the parasite Schistocephalus solidus: insights into the molecular evolution of parasitism.</title>
        <authorList>
            <person name="Hebert F.O."/>
            <person name="Grambauer S."/>
            <person name="Barber I."/>
            <person name="Landry C.R."/>
            <person name="Aubin-Horth N."/>
        </authorList>
    </citation>
    <scope>NUCLEOTIDE SEQUENCE</scope>
</reference>
<dbReference type="InterPro" id="IPR000504">
    <property type="entry name" value="RRM_dom"/>
</dbReference>
<dbReference type="GO" id="GO:0006397">
    <property type="term" value="P:mRNA processing"/>
    <property type="evidence" value="ECO:0007669"/>
    <property type="project" value="UniProtKB-KW"/>
</dbReference>
<feature type="non-terminal residue" evidence="10">
    <location>
        <position position="1"/>
    </location>
</feature>
<feature type="compositionally biased region" description="Basic and acidic residues" evidence="7">
    <location>
        <begin position="503"/>
        <end position="523"/>
    </location>
</feature>
<accession>A0A0V0JB40</accession>
<dbReference type="CDD" id="cd12643">
    <property type="entry name" value="RRM_CFIm68"/>
    <property type="match status" value="1"/>
</dbReference>
<dbReference type="EMBL" id="GEEE01000343">
    <property type="protein sequence ID" value="JAP62882.1"/>
    <property type="molecule type" value="Transcribed_RNA"/>
</dbReference>
<evidence type="ECO:0000256" key="8">
    <source>
        <dbReference type="SAM" id="SignalP"/>
    </source>
</evidence>
<dbReference type="GO" id="GO:0003723">
    <property type="term" value="F:RNA binding"/>
    <property type="evidence" value="ECO:0007669"/>
    <property type="project" value="UniProtKB-UniRule"/>
</dbReference>
<dbReference type="SMART" id="SM00360">
    <property type="entry name" value="RRM"/>
    <property type="match status" value="1"/>
</dbReference>
<dbReference type="SUPFAM" id="SSF54928">
    <property type="entry name" value="RNA-binding domain, RBD"/>
    <property type="match status" value="1"/>
</dbReference>
<evidence type="ECO:0000256" key="5">
    <source>
        <dbReference type="ARBA" id="ARBA00023242"/>
    </source>
</evidence>
<dbReference type="InterPro" id="IPR057951">
    <property type="entry name" value="CPSF6/7_RSLD_N"/>
</dbReference>
<evidence type="ECO:0000256" key="6">
    <source>
        <dbReference type="PROSITE-ProRule" id="PRU00176"/>
    </source>
</evidence>
<dbReference type="InterPro" id="IPR012677">
    <property type="entry name" value="Nucleotide-bd_a/b_plait_sf"/>
</dbReference>
<feature type="chain" id="PRO_5007437806" description="Cleavage and polyadenylation specificity factor subunit 6" evidence="8">
    <location>
        <begin position="17"/>
        <end position="558"/>
    </location>
</feature>
<evidence type="ECO:0000256" key="1">
    <source>
        <dbReference type="ARBA" id="ARBA00004123"/>
    </source>
</evidence>
<feature type="domain" description="RRM" evidence="9">
    <location>
        <begin position="76"/>
        <end position="156"/>
    </location>
</feature>
<keyword evidence="4" id="KW-0507">mRNA processing</keyword>
<dbReference type="Pfam" id="PF25524">
    <property type="entry name" value="RSLD_CPSF6"/>
    <property type="match status" value="1"/>
</dbReference>
<keyword evidence="5" id="KW-0539">Nucleus</keyword>
<evidence type="ECO:0000256" key="2">
    <source>
        <dbReference type="ARBA" id="ARBA00006265"/>
    </source>
</evidence>
<evidence type="ECO:0000256" key="7">
    <source>
        <dbReference type="SAM" id="MobiDB-lite"/>
    </source>
</evidence>
<organism evidence="10">
    <name type="scientific">Schistocephalus solidus</name>
    <name type="common">Tapeworm</name>
    <dbReference type="NCBI Taxonomy" id="70667"/>
    <lineage>
        <taxon>Eukaryota</taxon>
        <taxon>Metazoa</taxon>
        <taxon>Spiralia</taxon>
        <taxon>Lophotrochozoa</taxon>
        <taxon>Platyhelminthes</taxon>
        <taxon>Cestoda</taxon>
        <taxon>Eucestoda</taxon>
        <taxon>Diphyllobothriidea</taxon>
        <taxon>Diphyllobothriidae</taxon>
        <taxon>Schistocephalus</taxon>
    </lineage>
</organism>
<feature type="region of interest" description="Disordered" evidence="7">
    <location>
        <begin position="48"/>
        <end position="69"/>
    </location>
</feature>
<proteinExistence type="inferred from homology"/>
<comment type="similarity">
    <text evidence="2">Belongs to the RRM CPSF6/7 family.</text>
</comment>
<gene>
    <name evidence="10" type="primary">CPSF6</name>
    <name evidence="10" type="ORF">TR113490</name>
</gene>
<dbReference type="PANTHER" id="PTHR23204">
    <property type="entry name" value="CLEAVAGE AND POLYADENYLATION SPECIFIC FACTOR"/>
    <property type="match status" value="1"/>
</dbReference>
<evidence type="ECO:0000256" key="4">
    <source>
        <dbReference type="ARBA" id="ARBA00022664"/>
    </source>
</evidence>
<dbReference type="AlphaFoldDB" id="A0A0V0JB40"/>
<dbReference type="InterPro" id="IPR035979">
    <property type="entry name" value="RBD_domain_sf"/>
</dbReference>
<feature type="compositionally biased region" description="Polar residues" evidence="7">
    <location>
        <begin position="51"/>
        <end position="63"/>
    </location>
</feature>
<dbReference type="GO" id="GO:0005634">
    <property type="term" value="C:nucleus"/>
    <property type="evidence" value="ECO:0007669"/>
    <property type="project" value="UniProtKB-SubCell"/>
</dbReference>